<feature type="signal peptide" evidence="1">
    <location>
        <begin position="1"/>
        <end position="22"/>
    </location>
</feature>
<evidence type="ECO:0000256" key="1">
    <source>
        <dbReference type="SAM" id="SignalP"/>
    </source>
</evidence>
<dbReference type="InParanoid" id="F0Z6J6"/>
<feature type="chain" id="PRO_5003261513" description="Lipoprotein" evidence="1">
    <location>
        <begin position="23"/>
        <end position="149"/>
    </location>
</feature>
<dbReference type="PANTHER" id="PTHR34261:SF1">
    <property type="entry name" value="TUBULIN POLYMERIZATION-PROMOTING PROTEIN"/>
    <property type="match status" value="1"/>
</dbReference>
<proteinExistence type="predicted"/>
<evidence type="ECO:0008006" key="4">
    <source>
        <dbReference type="Google" id="ProtNLM"/>
    </source>
</evidence>
<dbReference type="AlphaFoldDB" id="F0Z6J6"/>
<organism evidence="2 3">
    <name type="scientific">Dictyostelium purpureum</name>
    <name type="common">Slime mold</name>
    <dbReference type="NCBI Taxonomy" id="5786"/>
    <lineage>
        <taxon>Eukaryota</taxon>
        <taxon>Amoebozoa</taxon>
        <taxon>Evosea</taxon>
        <taxon>Eumycetozoa</taxon>
        <taxon>Dictyostelia</taxon>
        <taxon>Dictyosteliales</taxon>
        <taxon>Dictyosteliaceae</taxon>
        <taxon>Dictyostelium</taxon>
    </lineage>
</organism>
<dbReference type="PANTHER" id="PTHR34261">
    <property type="entry name" value="APC REGULATOR OF WNT-SIGNALING PATHWAY-RELATED"/>
    <property type="match status" value="1"/>
</dbReference>
<dbReference type="eggNOG" id="ENOG502RHZ2">
    <property type="taxonomic scope" value="Eukaryota"/>
</dbReference>
<dbReference type="EMBL" id="GL870942">
    <property type="protein sequence ID" value="EGC40503.1"/>
    <property type="molecule type" value="Genomic_DNA"/>
</dbReference>
<dbReference type="VEuPathDB" id="AmoebaDB:DICPUDRAFT_91024"/>
<accession>F0Z6J6</accession>
<dbReference type="InterPro" id="IPR053358">
    <property type="entry name" value="Diff-assoc_signaling"/>
</dbReference>
<sequence>MNFKEAFLLFTIVLSAISTCYASLNIQQGSTIPNVYTGMSSRQKKDASEAIALIVYSKIFYNNQGTIANYGSIRIDMQGVFTSGGQRFHNIQAQVNGISGKSTVAHVAISEQTMSSKSNEQAFVQRKFRDTMLKSLSSGKSYTITGTPN</sequence>
<dbReference type="RefSeq" id="XP_003283050.1">
    <property type="nucleotide sequence ID" value="XM_003283002.1"/>
</dbReference>
<dbReference type="KEGG" id="dpp:DICPUDRAFT_91024"/>
<gene>
    <name evidence="2" type="ORF">DICPUDRAFT_91024</name>
</gene>
<dbReference type="OMA" id="SAISTCY"/>
<reference evidence="3" key="1">
    <citation type="journal article" date="2011" name="Genome Biol.">
        <title>Comparative genomics of the social amoebae Dictyostelium discoideum and Dictyostelium purpureum.</title>
        <authorList>
            <consortium name="US DOE Joint Genome Institute (JGI-PGF)"/>
            <person name="Sucgang R."/>
            <person name="Kuo A."/>
            <person name="Tian X."/>
            <person name="Salerno W."/>
            <person name="Parikh A."/>
            <person name="Feasley C.L."/>
            <person name="Dalin E."/>
            <person name="Tu H."/>
            <person name="Huang E."/>
            <person name="Barry K."/>
            <person name="Lindquist E."/>
            <person name="Shapiro H."/>
            <person name="Bruce D."/>
            <person name="Schmutz J."/>
            <person name="Salamov A."/>
            <person name="Fey P."/>
            <person name="Gaudet P."/>
            <person name="Anjard C."/>
            <person name="Babu M.M."/>
            <person name="Basu S."/>
            <person name="Bushmanova Y."/>
            <person name="van der Wel H."/>
            <person name="Katoh-Kurasawa M."/>
            <person name="Dinh C."/>
            <person name="Coutinho P.M."/>
            <person name="Saito T."/>
            <person name="Elias M."/>
            <person name="Schaap P."/>
            <person name="Kay R.R."/>
            <person name="Henrissat B."/>
            <person name="Eichinger L."/>
            <person name="Rivero F."/>
            <person name="Putnam N.H."/>
            <person name="West C.M."/>
            <person name="Loomis W.F."/>
            <person name="Chisholm R.L."/>
            <person name="Shaulsky G."/>
            <person name="Strassmann J.E."/>
            <person name="Queller D.C."/>
            <person name="Kuspa A."/>
            <person name="Grigoriev I.V."/>
        </authorList>
    </citation>
    <scope>NUCLEOTIDE SEQUENCE [LARGE SCALE GENOMIC DNA]</scope>
    <source>
        <strain evidence="3">QSDP1</strain>
    </source>
</reference>
<evidence type="ECO:0000313" key="2">
    <source>
        <dbReference type="EMBL" id="EGC40503.1"/>
    </source>
</evidence>
<dbReference type="OrthoDB" id="22048at2759"/>
<dbReference type="GeneID" id="10503433"/>
<evidence type="ECO:0000313" key="3">
    <source>
        <dbReference type="Proteomes" id="UP000001064"/>
    </source>
</evidence>
<name>F0Z6J6_DICPU</name>
<keyword evidence="1" id="KW-0732">Signal</keyword>
<dbReference type="Proteomes" id="UP000001064">
    <property type="component" value="Unassembled WGS sequence"/>
</dbReference>
<keyword evidence="3" id="KW-1185">Reference proteome</keyword>
<protein>
    <recommendedName>
        <fullName evidence="4">Lipoprotein</fullName>
    </recommendedName>
</protein>